<dbReference type="Proteomes" id="UP000616151">
    <property type="component" value="Unassembled WGS sequence"/>
</dbReference>
<evidence type="ECO:0000313" key="1">
    <source>
        <dbReference type="EMBL" id="MBK1871332.1"/>
    </source>
</evidence>
<proteinExistence type="predicted"/>
<comment type="caution">
    <text evidence="1">The sequence shown here is derived from an EMBL/GenBank/DDBJ whole genome shotgun (WGS) entry which is preliminary data.</text>
</comment>
<organism evidence="1 2">
    <name type="scientific">Taklimakanibacter albus</name>
    <dbReference type="NCBI Taxonomy" id="2800327"/>
    <lineage>
        <taxon>Bacteria</taxon>
        <taxon>Pseudomonadati</taxon>
        <taxon>Pseudomonadota</taxon>
        <taxon>Alphaproteobacteria</taxon>
        <taxon>Hyphomicrobiales</taxon>
        <taxon>Aestuariivirgaceae</taxon>
        <taxon>Taklimakanibacter</taxon>
    </lineage>
</organism>
<sequence>MSNLAQQMLIIDGLQADECDESVFAEWRKGGVTCVHMTCMEYTFDNTRAALSALSRWRRALRNHADLIRPARCADDILSAQAEGKTAVLLGFQNTLPLEDDLALAEIFYDLGIRVIQLTYNHQTLIGSGCQETVDTGLSLYGKRLVKEMNRLRMLVDTSHCGLKTTMDAIETSEAPIAVTHSNPASFASDVELTHRLKNDETLRALAKRGGMFGMALFPAMLPGGMRCTLQRFCDMVEHLVGIVGIEHVGLGTDFVWQRPLSYIKQVRTGRSTFDWAPVVPPKWPDWMKTPADFPRIIDELSGRGWKDDDIARFMGRNWLDFYRRVIG</sequence>
<keyword evidence="2" id="KW-1185">Reference proteome</keyword>
<dbReference type="EMBL" id="JAENHL010000008">
    <property type="protein sequence ID" value="MBK1871332.1"/>
    <property type="molecule type" value="Genomic_DNA"/>
</dbReference>
<accession>A0ACC5RFD3</accession>
<name>A0ACC5RFD3_9HYPH</name>
<gene>
    <name evidence="1" type="ORF">JHL16_33505</name>
</gene>
<reference evidence="1" key="1">
    <citation type="submission" date="2021-01" db="EMBL/GenBank/DDBJ databases">
        <authorList>
            <person name="Sun Q."/>
        </authorList>
    </citation>
    <scope>NUCLEOTIDE SEQUENCE</scope>
    <source>
        <strain evidence="1">YIM B02566</strain>
    </source>
</reference>
<evidence type="ECO:0000313" key="2">
    <source>
        <dbReference type="Proteomes" id="UP000616151"/>
    </source>
</evidence>
<protein>
    <submittedName>
        <fullName evidence="1">Membrane dipeptidase</fullName>
    </submittedName>
</protein>